<dbReference type="EMBL" id="PCSU01000062">
    <property type="protein sequence ID" value="PIP56336.1"/>
    <property type="molecule type" value="Genomic_DNA"/>
</dbReference>
<organism evidence="1 2">
    <name type="scientific">candidate division WWE3 bacterium CG22_combo_CG10-13_8_21_14_all_39_12</name>
    <dbReference type="NCBI Taxonomy" id="1975094"/>
    <lineage>
        <taxon>Bacteria</taxon>
        <taxon>Katanobacteria</taxon>
    </lineage>
</organism>
<dbReference type="AlphaFoldDB" id="A0A2H0BF91"/>
<sequence length="114" mass="13324">MKEDSLIQLIKVAIVSPDRRELYLSAVPKMTAEEKLLFGIQLWKNVLDKSSQMAKAKLEIMIENMSETGEQYSEKDFLNVREEIINDLMRKKLRVDDQSEIDRLRTQLAQLPLE</sequence>
<proteinExistence type="predicted"/>
<accession>A0A2H0BF91</accession>
<comment type="caution">
    <text evidence="1">The sequence shown here is derived from an EMBL/GenBank/DDBJ whole genome shotgun (WGS) entry which is preliminary data.</text>
</comment>
<dbReference type="Proteomes" id="UP000228495">
    <property type="component" value="Unassembled WGS sequence"/>
</dbReference>
<evidence type="ECO:0000313" key="1">
    <source>
        <dbReference type="EMBL" id="PIP56336.1"/>
    </source>
</evidence>
<gene>
    <name evidence="1" type="ORF">COX05_03650</name>
</gene>
<reference evidence="1 2" key="1">
    <citation type="submission" date="2017-09" db="EMBL/GenBank/DDBJ databases">
        <title>Depth-based differentiation of microbial function through sediment-hosted aquifers and enrichment of novel symbionts in the deep terrestrial subsurface.</title>
        <authorList>
            <person name="Probst A.J."/>
            <person name="Ladd B."/>
            <person name="Jarett J.K."/>
            <person name="Geller-Mcgrath D.E."/>
            <person name="Sieber C.M."/>
            <person name="Emerson J.B."/>
            <person name="Anantharaman K."/>
            <person name="Thomas B.C."/>
            <person name="Malmstrom R."/>
            <person name="Stieglmeier M."/>
            <person name="Klingl A."/>
            <person name="Woyke T."/>
            <person name="Ryan C.M."/>
            <person name="Banfield J.F."/>
        </authorList>
    </citation>
    <scope>NUCLEOTIDE SEQUENCE [LARGE SCALE GENOMIC DNA]</scope>
    <source>
        <strain evidence="1">CG22_combo_CG10-13_8_21_14_all_39_12</strain>
    </source>
</reference>
<evidence type="ECO:0000313" key="2">
    <source>
        <dbReference type="Proteomes" id="UP000228495"/>
    </source>
</evidence>
<name>A0A2H0BF91_UNCKA</name>
<protein>
    <submittedName>
        <fullName evidence="1">Uncharacterized protein</fullName>
    </submittedName>
</protein>